<dbReference type="InterPro" id="IPR018376">
    <property type="entry name" value="Enoyl-CoA_hyd/isom_CS"/>
</dbReference>
<evidence type="ECO:0000313" key="3">
    <source>
        <dbReference type="EMBL" id="PNI71498.1"/>
    </source>
</evidence>
<comment type="similarity">
    <text evidence="1 2">Belongs to the enoyl-CoA hydratase/isomerase family.</text>
</comment>
<dbReference type="PANTHER" id="PTHR11941:SF44">
    <property type="entry name" value="ENOYL-COA HYDRATASE DOMAIN-CONTAINING PROTEIN 2, MITOCHONDRIAL"/>
    <property type="match status" value="1"/>
</dbReference>
<accession>A0A2J8NIA2</accession>
<evidence type="ECO:0000256" key="2">
    <source>
        <dbReference type="RuleBase" id="RU003707"/>
    </source>
</evidence>
<dbReference type="EMBL" id="NBAG03000229">
    <property type="protein sequence ID" value="PNI71498.1"/>
    <property type="molecule type" value="Genomic_DNA"/>
</dbReference>
<evidence type="ECO:0000313" key="4">
    <source>
        <dbReference type="Proteomes" id="UP000236370"/>
    </source>
</evidence>
<dbReference type="Gene3D" id="3.90.226.10">
    <property type="entry name" value="2-enoyl-CoA Hydratase, Chain A, domain 1"/>
    <property type="match status" value="1"/>
</dbReference>
<dbReference type="GO" id="GO:0003824">
    <property type="term" value="F:catalytic activity"/>
    <property type="evidence" value="ECO:0007669"/>
    <property type="project" value="InterPro"/>
</dbReference>
<reference evidence="3 4" key="1">
    <citation type="submission" date="2017-12" db="EMBL/GenBank/DDBJ databases">
        <title>High-resolution comparative analysis of great ape genomes.</title>
        <authorList>
            <person name="Pollen A."/>
            <person name="Hastie A."/>
            <person name="Hormozdiari F."/>
            <person name="Dougherty M."/>
            <person name="Liu R."/>
            <person name="Chaisson M."/>
            <person name="Hoppe E."/>
            <person name="Hill C."/>
            <person name="Pang A."/>
            <person name="Hillier L."/>
            <person name="Baker C."/>
            <person name="Armstrong J."/>
            <person name="Shendure J."/>
            <person name="Paten B."/>
            <person name="Wilson R."/>
            <person name="Chao H."/>
            <person name="Schneider V."/>
            <person name="Ventura M."/>
            <person name="Kronenberg Z."/>
            <person name="Murali S."/>
            <person name="Gordon D."/>
            <person name="Cantsilieris S."/>
            <person name="Munson K."/>
            <person name="Nelson B."/>
            <person name="Raja A."/>
            <person name="Underwood J."/>
            <person name="Diekhans M."/>
            <person name="Fiddes I."/>
            <person name="Haussler D."/>
            <person name="Eichler E."/>
        </authorList>
    </citation>
    <scope>NUCLEOTIDE SEQUENCE [LARGE SCALE GENOMIC DNA]</scope>
    <source>
        <strain evidence="3">Yerkes chimp pedigree #C0471</strain>
    </source>
</reference>
<sequence length="72" mass="7006">MSEAEVGVFVQRLRGLMNDIAAFPAPTIAAMDGFALGGGLELALACDLRVAGTGPGLGAGGGARESGVSETG</sequence>
<dbReference type="InterPro" id="IPR029045">
    <property type="entry name" value="ClpP/crotonase-like_dom_sf"/>
</dbReference>
<dbReference type="Pfam" id="PF00378">
    <property type="entry name" value="ECH_1"/>
    <property type="match status" value="1"/>
</dbReference>
<protein>
    <submittedName>
        <fullName evidence="3">ECHDC2 isoform 17</fullName>
    </submittedName>
</protein>
<dbReference type="AlphaFoldDB" id="A0A2J8NIA2"/>
<gene>
    <name evidence="3" type="ORF">CK820_G0010607</name>
</gene>
<dbReference type="PANTHER" id="PTHR11941">
    <property type="entry name" value="ENOYL-COA HYDRATASE-RELATED"/>
    <property type="match status" value="1"/>
</dbReference>
<comment type="caution">
    <text evidence="3">The sequence shown here is derived from an EMBL/GenBank/DDBJ whole genome shotgun (WGS) entry which is preliminary data.</text>
</comment>
<dbReference type="Proteomes" id="UP000236370">
    <property type="component" value="Unassembled WGS sequence"/>
</dbReference>
<dbReference type="PROSITE" id="PS00166">
    <property type="entry name" value="ENOYL_COA_HYDRATASE"/>
    <property type="match status" value="1"/>
</dbReference>
<dbReference type="SUPFAM" id="SSF52096">
    <property type="entry name" value="ClpP/crotonase"/>
    <property type="match status" value="1"/>
</dbReference>
<dbReference type="InterPro" id="IPR001753">
    <property type="entry name" value="Enoyl-CoA_hydra/iso"/>
</dbReference>
<name>A0A2J8NIA2_PANTR</name>
<organism evidence="3 4">
    <name type="scientific">Pan troglodytes</name>
    <name type="common">Chimpanzee</name>
    <dbReference type="NCBI Taxonomy" id="9598"/>
    <lineage>
        <taxon>Eukaryota</taxon>
        <taxon>Metazoa</taxon>
        <taxon>Chordata</taxon>
        <taxon>Craniata</taxon>
        <taxon>Vertebrata</taxon>
        <taxon>Euteleostomi</taxon>
        <taxon>Mammalia</taxon>
        <taxon>Eutheria</taxon>
        <taxon>Euarchontoglires</taxon>
        <taxon>Primates</taxon>
        <taxon>Haplorrhini</taxon>
        <taxon>Catarrhini</taxon>
        <taxon>Hominidae</taxon>
        <taxon>Pan</taxon>
    </lineage>
</organism>
<evidence type="ECO:0000256" key="1">
    <source>
        <dbReference type="ARBA" id="ARBA00005254"/>
    </source>
</evidence>
<proteinExistence type="inferred from homology"/>